<dbReference type="OrthoDB" id="117131at2157"/>
<accession>Q2FML7</accession>
<keyword evidence="2" id="KW-1185">Reference proteome</keyword>
<reference evidence="2" key="1">
    <citation type="journal article" date="2016" name="Stand. Genomic Sci.">
        <title>Complete genome sequence of Methanospirillum hungatei type strain JF1.</title>
        <authorList>
            <person name="Gunsalus R.P."/>
            <person name="Cook L.E."/>
            <person name="Crable B."/>
            <person name="Rohlin L."/>
            <person name="McDonald E."/>
            <person name="Mouttaki H."/>
            <person name="Sieber J.R."/>
            <person name="Poweleit N."/>
            <person name="Zhou H."/>
            <person name="Lapidus A.L."/>
            <person name="Daligault H.E."/>
            <person name="Land M."/>
            <person name="Gilna P."/>
            <person name="Ivanova N."/>
            <person name="Kyrpides N."/>
            <person name="Culley D.E."/>
            <person name="McInerney M.J."/>
        </authorList>
    </citation>
    <scope>NUCLEOTIDE SEQUENCE [LARGE SCALE GENOMIC DNA]</scope>
    <source>
        <strain evidence="2">ATCC 27890 / DSM 864 / NBRC 100397 / JF-1</strain>
    </source>
</reference>
<dbReference type="Proteomes" id="UP000001941">
    <property type="component" value="Chromosome"/>
</dbReference>
<dbReference type="HOGENOM" id="CLU_1080142_0_0_2"/>
<organism evidence="1 2">
    <name type="scientific">Methanospirillum hungatei JF-1 (strain ATCC 27890 / DSM 864 / NBRC 100397 / JF-1)</name>
    <dbReference type="NCBI Taxonomy" id="323259"/>
    <lineage>
        <taxon>Archaea</taxon>
        <taxon>Methanobacteriati</taxon>
        <taxon>Methanobacteriota</taxon>
        <taxon>Stenosarchaea group</taxon>
        <taxon>Methanomicrobia</taxon>
        <taxon>Methanomicrobiales</taxon>
        <taxon>Methanospirillaceae</taxon>
        <taxon>Methanospirillum</taxon>
    </lineage>
</organism>
<evidence type="ECO:0000313" key="1">
    <source>
        <dbReference type="EMBL" id="ABD40734.1"/>
    </source>
</evidence>
<dbReference type="AlphaFoldDB" id="Q2FML7"/>
<dbReference type="GeneID" id="3923628"/>
<dbReference type="InParanoid" id="Q2FML7"/>
<dbReference type="STRING" id="323259.Mhun_0984"/>
<proteinExistence type="predicted"/>
<dbReference type="RefSeq" id="WP_011448013.1">
    <property type="nucleotide sequence ID" value="NC_007796.1"/>
</dbReference>
<dbReference type="eggNOG" id="arCOG02487">
    <property type="taxonomic scope" value="Archaea"/>
</dbReference>
<dbReference type="KEGG" id="mhu:Mhun_0984"/>
<dbReference type="EnsemblBacteria" id="ABD40734">
    <property type="protein sequence ID" value="ABD40734"/>
    <property type="gene ID" value="Mhun_0984"/>
</dbReference>
<dbReference type="EMBL" id="CP000254">
    <property type="protein sequence ID" value="ABD40734.1"/>
    <property type="molecule type" value="Genomic_DNA"/>
</dbReference>
<sequence>MTCSPVQSQRALSFSLVVLTTLIALVFCGWGTGVFADKVVTHLSIGTDPADPGENLPFTVKGILTDAEGTVMGNKKVSLERLEENDPESEYEFLAVATTDIEGAYSFFRPAASPPEYLRVRYNGNSQFEGTVSEIVSGHISKEPKVKTGIIPQVAKSKTKITAKASPSNPFPGQAVSIGGQLMGENGAPLSGKKVICEASDRVGTRSDFSILGISTTDEKGFFKFTASGGSTTTFIQVRFPGDDEYDESVSELILIL</sequence>
<name>Q2FML7_METHJ</name>
<gene>
    <name evidence="1" type="ordered locus">Mhun_0984</name>
</gene>
<protein>
    <submittedName>
        <fullName evidence="1">Uncharacterized protein</fullName>
    </submittedName>
</protein>
<evidence type="ECO:0000313" key="2">
    <source>
        <dbReference type="Proteomes" id="UP000001941"/>
    </source>
</evidence>